<dbReference type="InterPro" id="IPR005825">
    <property type="entry name" value="Ribosomal_uL24_CS"/>
</dbReference>
<name>A0A081RLN6_9ARCH</name>
<dbReference type="InterPro" id="IPR005756">
    <property type="entry name" value="Ribosomal_uL24_euk/arc"/>
</dbReference>
<comment type="function">
    <text evidence="4">One of two assembly initiator proteins, it binds directly to the 5'-end of the 23S rRNA, where it nucleates assembly of the 50S subunit.</text>
</comment>
<dbReference type="GO" id="GO:0003735">
    <property type="term" value="F:structural constituent of ribosome"/>
    <property type="evidence" value="ECO:0007669"/>
    <property type="project" value="UniProtKB-UniRule"/>
</dbReference>
<dbReference type="Gene3D" id="2.30.30.30">
    <property type="match status" value="1"/>
</dbReference>
<keyword evidence="7" id="KW-1185">Reference proteome</keyword>
<evidence type="ECO:0000313" key="6">
    <source>
        <dbReference type="EMBL" id="KEQ56109.1"/>
    </source>
</evidence>
<dbReference type="AlphaFoldDB" id="A0A081RLN6"/>
<dbReference type="FunFam" id="2.30.30.30:FF:000108">
    <property type="entry name" value="50S ribosomal protein L24"/>
    <property type="match status" value="1"/>
</dbReference>
<comment type="similarity">
    <text evidence="1 4">Belongs to the universal ribosomal protein uL24 family.</text>
</comment>
<dbReference type="CDD" id="cd06089">
    <property type="entry name" value="KOW_RPL26"/>
    <property type="match status" value="1"/>
</dbReference>
<dbReference type="PANTHER" id="PTHR11143">
    <property type="entry name" value="60S RIBOSOMAL PROTEIN L26 FAMILY MEMBER"/>
    <property type="match status" value="1"/>
</dbReference>
<dbReference type="Proteomes" id="UP000028059">
    <property type="component" value="Unassembled WGS sequence"/>
</dbReference>
<dbReference type="SUPFAM" id="SSF50104">
    <property type="entry name" value="Translation proteins SH3-like domain"/>
    <property type="match status" value="1"/>
</dbReference>
<feature type="compositionally biased region" description="Basic and acidic residues" evidence="5">
    <location>
        <begin position="103"/>
        <end position="165"/>
    </location>
</feature>
<dbReference type="GO" id="GO:0019843">
    <property type="term" value="F:rRNA binding"/>
    <property type="evidence" value="ECO:0007669"/>
    <property type="project" value="UniProtKB-UniRule"/>
</dbReference>
<comment type="caution">
    <text evidence="6">The sequence shown here is derived from an EMBL/GenBank/DDBJ whole genome shotgun (WGS) entry which is preliminary data.</text>
</comment>
<evidence type="ECO:0000256" key="1">
    <source>
        <dbReference type="ARBA" id="ARBA00010618"/>
    </source>
</evidence>
<dbReference type="GO" id="GO:0006412">
    <property type="term" value="P:translation"/>
    <property type="evidence" value="ECO:0007669"/>
    <property type="project" value="UniProtKB-UniRule"/>
</dbReference>
<dbReference type="EMBL" id="JOKN01000032">
    <property type="protein sequence ID" value="KEQ56109.1"/>
    <property type="molecule type" value="Genomic_DNA"/>
</dbReference>
<dbReference type="NCBIfam" id="TIGR01080">
    <property type="entry name" value="rplX_A_E"/>
    <property type="match status" value="1"/>
</dbReference>
<keyword evidence="4" id="KW-0694">RNA-binding</keyword>
<keyword evidence="2 4" id="KW-0689">Ribosomal protein</keyword>
<dbReference type="GO" id="GO:0015934">
    <property type="term" value="C:large ribosomal subunit"/>
    <property type="evidence" value="ECO:0007669"/>
    <property type="project" value="UniProtKB-UniRule"/>
</dbReference>
<feature type="region of interest" description="Disordered" evidence="5">
    <location>
        <begin position="102"/>
        <end position="165"/>
    </location>
</feature>
<sequence length="165" mass="18691">MKPTKMRNKMIYRASYQTKSKQLGSALSKDLHKKYGKRSVRVIEGDSVTILRGEFKGVDGKVAEVSTDKSSVAIEGVKKEKTKGDKFDVFIHTSNLLVTSLNTDDKWRMAKLEGKDPRKQPKETPKPATKAEEKPTKEAPKKETPKEEPKETKVEKKAEKKEDEN</sequence>
<dbReference type="Pfam" id="PF16906">
    <property type="entry name" value="Ribosomal_L26"/>
    <property type="match status" value="1"/>
</dbReference>
<evidence type="ECO:0000256" key="4">
    <source>
        <dbReference type="HAMAP-Rule" id="MF_01326"/>
    </source>
</evidence>
<keyword evidence="3 4" id="KW-0687">Ribonucleoprotein</keyword>
<gene>
    <name evidence="4" type="primary">rpl24</name>
    <name evidence="6" type="ORF">AAA799N04_01450</name>
</gene>
<proteinExistence type="inferred from homology"/>
<evidence type="ECO:0000313" key="7">
    <source>
        <dbReference type="Proteomes" id="UP000028059"/>
    </source>
</evidence>
<evidence type="ECO:0000256" key="3">
    <source>
        <dbReference type="ARBA" id="ARBA00023274"/>
    </source>
</evidence>
<evidence type="ECO:0000256" key="2">
    <source>
        <dbReference type="ARBA" id="ARBA00022980"/>
    </source>
</evidence>
<organism evidence="6 7">
    <name type="scientific">Marine Group I thaumarchaeote SCGC AAA799-N04</name>
    <dbReference type="NCBI Taxonomy" id="1502293"/>
    <lineage>
        <taxon>Archaea</taxon>
        <taxon>Nitrososphaerota</taxon>
        <taxon>Marine Group I</taxon>
    </lineage>
</organism>
<comment type="function">
    <text evidence="4">Located at the polypeptide exit tunnel on the outside of the subunit.</text>
</comment>
<reference evidence="6 7" key="1">
    <citation type="submission" date="2014-06" db="EMBL/GenBank/DDBJ databases">
        <authorList>
            <person name="Ngugi D.K."/>
            <person name="Blom J."/>
            <person name="Alam I."/>
            <person name="Rashid M."/>
            <person name="Ba Alawi W."/>
            <person name="Zhang G."/>
            <person name="Hikmawan T."/>
            <person name="Guan Y."/>
            <person name="Antunes A."/>
            <person name="Siam R."/>
            <person name="ElDorry H."/>
            <person name="Bajic V."/>
            <person name="Stingl U."/>
        </authorList>
    </citation>
    <scope>NUCLEOTIDE SEQUENCE [LARGE SCALE GENOMIC DNA]</scope>
    <source>
        <strain evidence="6">SCGC AAA799-N04</strain>
    </source>
</reference>
<dbReference type="PATRIC" id="fig|1502293.3.peg.1346"/>
<dbReference type="InterPro" id="IPR008991">
    <property type="entry name" value="Translation_prot_SH3-like_sf"/>
</dbReference>
<keyword evidence="4" id="KW-0699">rRNA-binding</keyword>
<protein>
    <recommendedName>
        <fullName evidence="4">Large ribosomal subunit protein uL24</fullName>
    </recommendedName>
</protein>
<dbReference type="PROSITE" id="PS01108">
    <property type="entry name" value="RIBOSOMAL_L24"/>
    <property type="match status" value="1"/>
</dbReference>
<accession>A0A081RLN6</accession>
<dbReference type="InterPro" id="IPR041988">
    <property type="entry name" value="Ribosomal_uL24_KOW"/>
</dbReference>
<dbReference type="InterPro" id="IPR014722">
    <property type="entry name" value="Rib_uL2_dom2"/>
</dbReference>
<comment type="subunit">
    <text evidence="4">Part of the 50S ribosomal subunit.</text>
</comment>
<dbReference type="HAMAP" id="MF_01326_A">
    <property type="entry name" value="Ribosomal_uL24_A"/>
    <property type="match status" value="1"/>
</dbReference>
<evidence type="ECO:0000256" key="5">
    <source>
        <dbReference type="SAM" id="MobiDB-lite"/>
    </source>
</evidence>